<gene>
    <name evidence="2" type="ORF">CJ030_MR3G001146</name>
    <name evidence="1" type="ORF">CJ030_MR6G019364</name>
</gene>
<dbReference type="Proteomes" id="UP000516437">
    <property type="component" value="Chromosome 6"/>
</dbReference>
<dbReference type="PANTHER" id="PTHR33344:SF7">
    <property type="entry name" value="TRANSMEMBRANE PROTEIN"/>
    <property type="match status" value="1"/>
</dbReference>
<evidence type="ECO:0000313" key="1">
    <source>
        <dbReference type="EMBL" id="KAB1209618.1"/>
    </source>
</evidence>
<dbReference type="Proteomes" id="UP000516437">
    <property type="component" value="Chromosome 3"/>
</dbReference>
<keyword evidence="3" id="KW-1185">Reference proteome</keyword>
<organism evidence="2 3">
    <name type="scientific">Morella rubra</name>
    <name type="common">Chinese bayberry</name>
    <dbReference type="NCBI Taxonomy" id="262757"/>
    <lineage>
        <taxon>Eukaryota</taxon>
        <taxon>Viridiplantae</taxon>
        <taxon>Streptophyta</taxon>
        <taxon>Embryophyta</taxon>
        <taxon>Tracheophyta</taxon>
        <taxon>Spermatophyta</taxon>
        <taxon>Magnoliopsida</taxon>
        <taxon>eudicotyledons</taxon>
        <taxon>Gunneridae</taxon>
        <taxon>Pentapetalae</taxon>
        <taxon>rosids</taxon>
        <taxon>fabids</taxon>
        <taxon>Fagales</taxon>
        <taxon>Myricaceae</taxon>
        <taxon>Morella</taxon>
    </lineage>
</organism>
<evidence type="ECO:0000313" key="2">
    <source>
        <dbReference type="EMBL" id="KAB1219371.1"/>
    </source>
</evidence>
<dbReference type="PANTHER" id="PTHR33344">
    <property type="entry name" value="OS02G0761600 PROTEIN"/>
    <property type="match status" value="1"/>
</dbReference>
<accession>A0A6A1W2E3</accession>
<proteinExistence type="predicted"/>
<reference evidence="2 3" key="2">
    <citation type="journal article" date="2019" name="Plant Biotechnol. J.">
        <title>The red bayberry genome and genetic basis of sex determination.</title>
        <authorList>
            <person name="Jia H.M."/>
            <person name="Jia H.J."/>
            <person name="Cai Q.L."/>
            <person name="Wang Y."/>
            <person name="Zhao H.B."/>
            <person name="Yang W.F."/>
            <person name="Wang G.Y."/>
            <person name="Li Y.H."/>
            <person name="Zhan D.L."/>
            <person name="Shen Y.T."/>
            <person name="Niu Q.F."/>
            <person name="Chang L."/>
            <person name="Qiu J."/>
            <person name="Zhao L."/>
            <person name="Xie H.B."/>
            <person name="Fu W.Y."/>
            <person name="Jin J."/>
            <person name="Li X.W."/>
            <person name="Jiao Y."/>
            <person name="Zhou C.C."/>
            <person name="Tu T."/>
            <person name="Chai C.Y."/>
            <person name="Gao J.L."/>
            <person name="Fan L.J."/>
            <person name="van de Weg E."/>
            <person name="Wang J.Y."/>
            <person name="Gao Z.S."/>
        </authorList>
    </citation>
    <scope>NUCLEOTIDE SEQUENCE [LARGE SCALE GENOMIC DNA]</scope>
    <source>
        <tissue evidence="2">Leaves</tissue>
    </source>
</reference>
<dbReference type="AlphaFoldDB" id="A0A6A1W2E3"/>
<evidence type="ECO:0000313" key="3">
    <source>
        <dbReference type="Proteomes" id="UP000516437"/>
    </source>
</evidence>
<protein>
    <submittedName>
        <fullName evidence="2">Uncharacterized protein</fullName>
    </submittedName>
</protein>
<dbReference type="OrthoDB" id="994207at2759"/>
<sequence>MKESEEIRLAMQPLELIKRVREIEQEVFGESEVVQHKDKKQTAAVDLSKRLKDLRSLNDGSSLKVNKSET</sequence>
<comment type="caution">
    <text evidence="2">The sequence shown here is derived from an EMBL/GenBank/DDBJ whole genome shotgun (WGS) entry which is preliminary data.</text>
</comment>
<reference evidence="2" key="3">
    <citation type="submission" date="2019-09" db="EMBL/GenBank/DDBJ databases">
        <authorList>
            <person name="Gao Z."/>
        </authorList>
    </citation>
    <scope>NUCLEOTIDE SEQUENCE</scope>
    <source>
        <tissue evidence="2">Leaves</tissue>
    </source>
</reference>
<reference evidence="2" key="1">
    <citation type="submission" date="2018-07" db="EMBL/GenBank/DDBJ databases">
        <authorList>
            <person name="Gao Z.-S."/>
            <person name="Jia H.-M."/>
            <person name="Jia H.-J."/>
            <person name="Cai Q.-L."/>
            <person name="Wang Y."/>
            <person name="Zhao H.-B."/>
        </authorList>
    </citation>
    <scope>NUCLEOTIDE SEQUENCE</scope>
    <source>
        <tissue evidence="2">Leaves</tissue>
    </source>
</reference>
<dbReference type="EMBL" id="RXIC02000021">
    <property type="protein sequence ID" value="KAB1219371.1"/>
    <property type="molecule type" value="Genomic_DNA"/>
</dbReference>
<dbReference type="EMBL" id="RXIC02000024">
    <property type="protein sequence ID" value="KAB1209618.1"/>
    <property type="molecule type" value="Genomic_DNA"/>
</dbReference>
<name>A0A6A1W2E3_9ROSI</name>